<dbReference type="AlphaFoldDB" id="A0A553H2G3"/>
<comment type="caution">
    <text evidence="2">The sequence shown here is derived from an EMBL/GenBank/DDBJ whole genome shotgun (WGS) entry which is preliminary data.</text>
</comment>
<keyword evidence="3" id="KW-1185">Reference proteome</keyword>
<dbReference type="RefSeq" id="WP_143487308.1">
    <property type="nucleotide sequence ID" value="NZ_VJOY01000003.1"/>
</dbReference>
<proteinExistence type="predicted"/>
<gene>
    <name evidence="2" type="ORF">FM069_05630</name>
</gene>
<protein>
    <submittedName>
        <fullName evidence="2">Uncharacterized protein</fullName>
    </submittedName>
</protein>
<dbReference type="EMBL" id="VJOY01000003">
    <property type="protein sequence ID" value="TRX75916.1"/>
    <property type="molecule type" value="Genomic_DNA"/>
</dbReference>
<organism evidence="2 3">
    <name type="scientific">Pseudomonas mangiferae</name>
    <dbReference type="NCBI Taxonomy" id="2593654"/>
    <lineage>
        <taxon>Bacteria</taxon>
        <taxon>Pseudomonadati</taxon>
        <taxon>Pseudomonadota</taxon>
        <taxon>Gammaproteobacteria</taxon>
        <taxon>Pseudomonadales</taxon>
        <taxon>Pseudomonadaceae</taxon>
        <taxon>Pseudomonas</taxon>
    </lineage>
</organism>
<dbReference type="Proteomes" id="UP000315235">
    <property type="component" value="Unassembled WGS sequence"/>
</dbReference>
<dbReference type="OrthoDB" id="7031749at2"/>
<sequence length="66" mass="7336">MEVRIKKGPSATWRVYLNDCFIECDSRQTAVELYEKAVIGSLAPRGGSPHPLTAGSAFKPRRERTS</sequence>
<evidence type="ECO:0000313" key="3">
    <source>
        <dbReference type="Proteomes" id="UP000315235"/>
    </source>
</evidence>
<accession>A0A553H2G3</accession>
<name>A0A553H2G3_9PSED</name>
<evidence type="ECO:0000313" key="2">
    <source>
        <dbReference type="EMBL" id="TRX75916.1"/>
    </source>
</evidence>
<reference evidence="2 3" key="1">
    <citation type="submission" date="2019-07" db="EMBL/GenBank/DDBJ databases">
        <title>Pseudomonas mangiferae sp. nov., isolated from bark of mango tree in Thailand.</title>
        <authorList>
            <person name="Srisuk N."/>
            <person name="Anurat P."/>
        </authorList>
    </citation>
    <scope>NUCLEOTIDE SEQUENCE [LARGE SCALE GENOMIC DNA]</scope>
    <source>
        <strain evidence="2 3">DMKU_BBB3-04</strain>
    </source>
</reference>
<evidence type="ECO:0000256" key="1">
    <source>
        <dbReference type="SAM" id="MobiDB-lite"/>
    </source>
</evidence>
<feature type="region of interest" description="Disordered" evidence="1">
    <location>
        <begin position="44"/>
        <end position="66"/>
    </location>
</feature>